<keyword evidence="2" id="KW-0648">Protein biosynthesis</keyword>
<accession>A0ABX8XEI2</accession>
<dbReference type="InterPro" id="IPR036953">
    <property type="entry name" value="GreA/GreB_C_sf"/>
</dbReference>
<dbReference type="EMBL" id="CP080635">
    <property type="protein sequence ID" value="QYX73635.1"/>
    <property type="molecule type" value="Genomic_DNA"/>
</dbReference>
<reference evidence="2 3" key="1">
    <citation type="submission" date="2021-08" db="EMBL/GenBank/DDBJ databases">
        <title>Shewanella putrefaciens YZ-J, complete genome.</title>
        <authorList>
            <person name="Yi Z."/>
        </authorList>
    </citation>
    <scope>NUCLEOTIDE SEQUENCE [LARGE SCALE GENOMIC DNA]</scope>
    <source>
        <strain evidence="2 3">YZ-J</strain>
    </source>
</reference>
<dbReference type="InterPro" id="IPR023459">
    <property type="entry name" value="Tscrpt_elong_fac_GreA/B_fam"/>
</dbReference>
<dbReference type="SUPFAM" id="SSF54534">
    <property type="entry name" value="FKBP-like"/>
    <property type="match status" value="1"/>
</dbReference>
<dbReference type="RefSeq" id="WP_011790511.1">
    <property type="nucleotide sequence ID" value="NZ_BMPK01000004.1"/>
</dbReference>
<feature type="domain" description="Transcription elongation factor GreA/GreB C-terminal" evidence="1">
    <location>
        <begin position="51"/>
        <end position="124"/>
    </location>
</feature>
<keyword evidence="2" id="KW-0251">Elongation factor</keyword>
<sequence>MAYSFFGDIFQSFVLKTKSYYLQNSFNSSLRPTALAGIIAKLEYLKNDTSSNKITVGRQICLINLQDQQEYQVELVYPQKHKPSAGRFSVISDLGSSLLGRTKGELAQVNILGKPVLFMIKDVSCIVKKTSQSVQ</sequence>
<evidence type="ECO:0000313" key="3">
    <source>
        <dbReference type="Proteomes" id="UP000827084"/>
    </source>
</evidence>
<gene>
    <name evidence="2" type="ORF">K3G22_04205</name>
</gene>
<dbReference type="GeneID" id="67442435"/>
<dbReference type="InterPro" id="IPR001437">
    <property type="entry name" value="Tscrpt_elong_fac_GreA/B_C"/>
</dbReference>
<organism evidence="2 3">
    <name type="scientific">Shewanella putrefaciens</name>
    <name type="common">Pseudomonas putrefaciens</name>
    <dbReference type="NCBI Taxonomy" id="24"/>
    <lineage>
        <taxon>Bacteria</taxon>
        <taxon>Pseudomonadati</taxon>
        <taxon>Pseudomonadota</taxon>
        <taxon>Gammaproteobacteria</taxon>
        <taxon>Alteromonadales</taxon>
        <taxon>Shewanellaceae</taxon>
        <taxon>Shewanella</taxon>
    </lineage>
</organism>
<dbReference type="GO" id="GO:0003746">
    <property type="term" value="F:translation elongation factor activity"/>
    <property type="evidence" value="ECO:0007669"/>
    <property type="project" value="UniProtKB-KW"/>
</dbReference>
<evidence type="ECO:0000313" key="2">
    <source>
        <dbReference type="EMBL" id="QYX73635.1"/>
    </source>
</evidence>
<dbReference type="PANTHER" id="PTHR30437:SF4">
    <property type="entry name" value="TRANSCRIPTION ELONGATION FACTOR GREA"/>
    <property type="match status" value="1"/>
</dbReference>
<dbReference type="Pfam" id="PF01272">
    <property type="entry name" value="GreA_GreB"/>
    <property type="match status" value="1"/>
</dbReference>
<evidence type="ECO:0000259" key="1">
    <source>
        <dbReference type="Pfam" id="PF01272"/>
    </source>
</evidence>
<dbReference type="PANTHER" id="PTHR30437">
    <property type="entry name" value="TRANSCRIPTION ELONGATION FACTOR GREA"/>
    <property type="match status" value="1"/>
</dbReference>
<dbReference type="Proteomes" id="UP000827084">
    <property type="component" value="Chromosome"/>
</dbReference>
<protein>
    <submittedName>
        <fullName evidence="2">GreA/GreB family elongation factor</fullName>
    </submittedName>
</protein>
<dbReference type="Gene3D" id="3.10.50.30">
    <property type="entry name" value="Transcription elongation factor, GreA/GreB, C-terminal domain"/>
    <property type="match status" value="1"/>
</dbReference>
<proteinExistence type="predicted"/>
<name>A0ABX8XEI2_SHEPU</name>
<keyword evidence="3" id="KW-1185">Reference proteome</keyword>